<name>A0ABY7EHY6_MYAAR</name>
<evidence type="ECO:0000313" key="10">
    <source>
        <dbReference type="Proteomes" id="UP001164746"/>
    </source>
</evidence>
<dbReference type="InterPro" id="IPR011701">
    <property type="entry name" value="MFS"/>
</dbReference>
<sequence length="503" mass="57707">MTILYPVFVHMYLELVYNGHEHHAKKFFLKYSLDQEPYYAEDLNKLSTVTKPEHMKGSQIMENFKSSKFVLKMSRDSYTHLKLFDGVPRTKHQIDMTSGGLLGEAARDANKTKILHGLLKEPDINIPVDDDDDGGGDGEDKPKARFLPLYLRTHGMSLSNISFFKLLLIPWMLKALWAPFVDKYGTKKKWLMYSMFGLFTTCLFGMFSTPDHLYGLALVLFLFNFLTATQDIAVDGLAVQILATSELAAGNIAQVVWYKIGAVFSGGLLIWLTETFKLRWGTIFLNVGIFYFCAFVFVTKVVPSVKFSQLEMEIMPVKNEENKEENIPTSKQEKGSSKPKNERHWLLEHFKAVFSSKETRWTLGYVLIYKLASTVEFWTGIVGQATSIFGSLLGGWLVSWFKNCGATNVYHVARQWCSHNNDLHLDDVLFTKVTKCNSGQPLHYHGNRRSPGQTDILRSDWFICRHIWILFGFSVVCYIGCFGLACFNELSFEFKRNVEQYWK</sequence>
<keyword evidence="4 7" id="KW-1133">Transmembrane helix</keyword>
<evidence type="ECO:0000256" key="5">
    <source>
        <dbReference type="ARBA" id="ARBA00023136"/>
    </source>
</evidence>
<dbReference type="Pfam" id="PF04494">
    <property type="entry name" value="TFIID_NTD2"/>
    <property type="match status" value="1"/>
</dbReference>
<evidence type="ECO:0000256" key="1">
    <source>
        <dbReference type="ARBA" id="ARBA00004141"/>
    </source>
</evidence>
<dbReference type="Gene3D" id="1.25.40.500">
    <property type="entry name" value="TFIID subunit TAF5, NTD2 domain"/>
    <property type="match status" value="1"/>
</dbReference>
<dbReference type="InterPro" id="IPR004752">
    <property type="entry name" value="AmpG_permease/AT-1"/>
</dbReference>
<dbReference type="InterPro" id="IPR037264">
    <property type="entry name" value="TFIID_NTD2_sf"/>
</dbReference>
<dbReference type="Pfam" id="PF07690">
    <property type="entry name" value="MFS_1"/>
    <property type="match status" value="1"/>
</dbReference>
<dbReference type="CDD" id="cd08044">
    <property type="entry name" value="TAF5_NTD2"/>
    <property type="match status" value="1"/>
</dbReference>
<feature type="transmembrane region" description="Helical" evidence="7">
    <location>
        <begin position="161"/>
        <end position="178"/>
    </location>
</feature>
<evidence type="ECO:0000313" key="9">
    <source>
        <dbReference type="EMBL" id="WAR09495.1"/>
    </source>
</evidence>
<reference evidence="9" key="1">
    <citation type="submission" date="2022-11" db="EMBL/GenBank/DDBJ databases">
        <title>Centuries of genome instability and evolution in soft-shell clam transmissible cancer (bioRxiv).</title>
        <authorList>
            <person name="Hart S.F.M."/>
            <person name="Yonemitsu M.A."/>
            <person name="Giersch R.M."/>
            <person name="Beal B.F."/>
            <person name="Arriagada G."/>
            <person name="Davis B.W."/>
            <person name="Ostrander E.A."/>
            <person name="Goff S.P."/>
            <person name="Metzger M.J."/>
        </authorList>
    </citation>
    <scope>NUCLEOTIDE SEQUENCE</scope>
    <source>
        <strain evidence="9">MELC-2E11</strain>
        <tissue evidence="9">Siphon/mantle</tissue>
    </source>
</reference>
<dbReference type="Gene3D" id="1.20.1250.20">
    <property type="entry name" value="MFS general substrate transporter like domains"/>
    <property type="match status" value="1"/>
</dbReference>
<feature type="transmembrane region" description="Helical" evidence="7">
    <location>
        <begin position="467"/>
        <end position="487"/>
    </location>
</feature>
<dbReference type="InterPro" id="IPR007582">
    <property type="entry name" value="TFIID_NTD2"/>
</dbReference>
<dbReference type="PANTHER" id="PTHR12778:SF10">
    <property type="entry name" value="MAJOR FACILITATOR SUPERFAMILY DOMAIN-CONTAINING PROTEIN 3"/>
    <property type="match status" value="1"/>
</dbReference>
<dbReference type="EMBL" id="CP111018">
    <property type="protein sequence ID" value="WAR09495.1"/>
    <property type="molecule type" value="Genomic_DNA"/>
</dbReference>
<evidence type="ECO:0000256" key="2">
    <source>
        <dbReference type="ARBA" id="ARBA00022448"/>
    </source>
</evidence>
<evidence type="ECO:0000256" key="6">
    <source>
        <dbReference type="SAM" id="MobiDB-lite"/>
    </source>
</evidence>
<protein>
    <submittedName>
        <fullName evidence="9">TAF5-like protein</fullName>
    </submittedName>
</protein>
<feature type="region of interest" description="Disordered" evidence="6">
    <location>
        <begin position="321"/>
        <end position="340"/>
    </location>
</feature>
<dbReference type="InterPro" id="IPR036259">
    <property type="entry name" value="MFS_trans_sf"/>
</dbReference>
<proteinExistence type="predicted"/>
<evidence type="ECO:0000256" key="7">
    <source>
        <dbReference type="SAM" id="Phobius"/>
    </source>
</evidence>
<dbReference type="Proteomes" id="UP001164746">
    <property type="component" value="Chromosome 7"/>
</dbReference>
<evidence type="ECO:0000256" key="3">
    <source>
        <dbReference type="ARBA" id="ARBA00022692"/>
    </source>
</evidence>
<comment type="subcellular location">
    <subcellularLocation>
        <location evidence="1">Membrane</location>
        <topology evidence="1">Multi-pass membrane protein</topology>
    </subcellularLocation>
</comment>
<keyword evidence="2" id="KW-0813">Transport</keyword>
<keyword evidence="5 7" id="KW-0472">Membrane</keyword>
<evidence type="ECO:0000259" key="8">
    <source>
        <dbReference type="Pfam" id="PF04494"/>
    </source>
</evidence>
<feature type="transmembrane region" description="Helical" evidence="7">
    <location>
        <begin position="213"/>
        <end position="234"/>
    </location>
</feature>
<feature type="transmembrane region" description="Helical" evidence="7">
    <location>
        <begin position="278"/>
        <end position="298"/>
    </location>
</feature>
<keyword evidence="3 7" id="KW-0812">Transmembrane</keyword>
<accession>A0ABY7EHY6</accession>
<keyword evidence="10" id="KW-1185">Reference proteome</keyword>
<feature type="transmembrane region" description="Helical" evidence="7">
    <location>
        <begin position="255"/>
        <end position="272"/>
    </location>
</feature>
<dbReference type="SUPFAM" id="SSF160897">
    <property type="entry name" value="Taf5 N-terminal domain-like"/>
    <property type="match status" value="1"/>
</dbReference>
<dbReference type="SUPFAM" id="SSF103473">
    <property type="entry name" value="MFS general substrate transporter"/>
    <property type="match status" value="1"/>
</dbReference>
<gene>
    <name evidence="9" type="ORF">MAR_034571</name>
</gene>
<feature type="transmembrane region" description="Helical" evidence="7">
    <location>
        <begin position="190"/>
        <end position="207"/>
    </location>
</feature>
<feature type="domain" description="TFIID subunit TAF5 NTD2" evidence="8">
    <location>
        <begin position="2"/>
        <end position="84"/>
    </location>
</feature>
<dbReference type="PANTHER" id="PTHR12778">
    <property type="entry name" value="SOLUTE CARRIER FAMILY 33 ACETYL-COA TRANSPORTER -RELATED"/>
    <property type="match status" value="1"/>
</dbReference>
<evidence type="ECO:0000256" key="4">
    <source>
        <dbReference type="ARBA" id="ARBA00022989"/>
    </source>
</evidence>
<organism evidence="9 10">
    <name type="scientific">Mya arenaria</name>
    <name type="common">Soft-shell clam</name>
    <dbReference type="NCBI Taxonomy" id="6604"/>
    <lineage>
        <taxon>Eukaryota</taxon>
        <taxon>Metazoa</taxon>
        <taxon>Spiralia</taxon>
        <taxon>Lophotrochozoa</taxon>
        <taxon>Mollusca</taxon>
        <taxon>Bivalvia</taxon>
        <taxon>Autobranchia</taxon>
        <taxon>Heteroconchia</taxon>
        <taxon>Euheterodonta</taxon>
        <taxon>Imparidentia</taxon>
        <taxon>Neoheterodontei</taxon>
        <taxon>Myida</taxon>
        <taxon>Myoidea</taxon>
        <taxon>Myidae</taxon>
        <taxon>Mya</taxon>
    </lineage>
</organism>